<dbReference type="Proteomes" id="UP001412067">
    <property type="component" value="Unassembled WGS sequence"/>
</dbReference>
<feature type="signal peptide" evidence="1">
    <location>
        <begin position="1"/>
        <end position="18"/>
    </location>
</feature>
<keyword evidence="1" id="KW-0732">Signal</keyword>
<sequence length="85" mass="8926">MHHVCCLLLPILTKATLGGLFAFGQDGEDLLADPSLPSYGRCSGRVSDFLCGSQGLSFLQGTPLALVTLLLEFPSIRGTSSKKAS</sequence>
<reference evidence="2 3" key="1">
    <citation type="journal article" date="2022" name="Nat. Plants">
        <title>Genomes of leafy and leafless Platanthera orchids illuminate the evolution of mycoheterotrophy.</title>
        <authorList>
            <person name="Li M.H."/>
            <person name="Liu K.W."/>
            <person name="Li Z."/>
            <person name="Lu H.C."/>
            <person name="Ye Q.L."/>
            <person name="Zhang D."/>
            <person name="Wang J.Y."/>
            <person name="Li Y.F."/>
            <person name="Zhong Z.M."/>
            <person name="Liu X."/>
            <person name="Yu X."/>
            <person name="Liu D.K."/>
            <person name="Tu X.D."/>
            <person name="Liu B."/>
            <person name="Hao Y."/>
            <person name="Liao X.Y."/>
            <person name="Jiang Y.T."/>
            <person name="Sun W.H."/>
            <person name="Chen J."/>
            <person name="Chen Y.Q."/>
            <person name="Ai Y."/>
            <person name="Zhai J.W."/>
            <person name="Wu S.S."/>
            <person name="Zhou Z."/>
            <person name="Hsiao Y.Y."/>
            <person name="Wu W.L."/>
            <person name="Chen Y.Y."/>
            <person name="Lin Y.F."/>
            <person name="Hsu J.L."/>
            <person name="Li C.Y."/>
            <person name="Wang Z.W."/>
            <person name="Zhao X."/>
            <person name="Zhong W.Y."/>
            <person name="Ma X.K."/>
            <person name="Ma L."/>
            <person name="Huang J."/>
            <person name="Chen G.Z."/>
            <person name="Huang M.Z."/>
            <person name="Huang L."/>
            <person name="Peng D.H."/>
            <person name="Luo Y.B."/>
            <person name="Zou S.Q."/>
            <person name="Chen S.P."/>
            <person name="Lan S."/>
            <person name="Tsai W.C."/>
            <person name="Van de Peer Y."/>
            <person name="Liu Z.J."/>
        </authorList>
    </citation>
    <scope>NUCLEOTIDE SEQUENCE [LARGE SCALE GENOMIC DNA]</scope>
    <source>
        <strain evidence="2">Lor288</strain>
    </source>
</reference>
<comment type="caution">
    <text evidence="2">The sequence shown here is derived from an EMBL/GenBank/DDBJ whole genome shotgun (WGS) entry which is preliminary data.</text>
</comment>
<evidence type="ECO:0000256" key="1">
    <source>
        <dbReference type="SAM" id="SignalP"/>
    </source>
</evidence>
<organism evidence="2 3">
    <name type="scientific">Platanthera guangdongensis</name>
    <dbReference type="NCBI Taxonomy" id="2320717"/>
    <lineage>
        <taxon>Eukaryota</taxon>
        <taxon>Viridiplantae</taxon>
        <taxon>Streptophyta</taxon>
        <taxon>Embryophyta</taxon>
        <taxon>Tracheophyta</taxon>
        <taxon>Spermatophyta</taxon>
        <taxon>Magnoliopsida</taxon>
        <taxon>Liliopsida</taxon>
        <taxon>Asparagales</taxon>
        <taxon>Orchidaceae</taxon>
        <taxon>Orchidoideae</taxon>
        <taxon>Orchideae</taxon>
        <taxon>Orchidinae</taxon>
        <taxon>Platanthera</taxon>
    </lineage>
</organism>
<feature type="chain" id="PRO_5046184713" description="Secreted protein" evidence="1">
    <location>
        <begin position="19"/>
        <end position="85"/>
    </location>
</feature>
<evidence type="ECO:0000313" key="2">
    <source>
        <dbReference type="EMBL" id="KAK8959197.1"/>
    </source>
</evidence>
<evidence type="ECO:0008006" key="4">
    <source>
        <dbReference type="Google" id="ProtNLM"/>
    </source>
</evidence>
<proteinExistence type="predicted"/>
<name>A0ABR2M5J0_9ASPA</name>
<keyword evidence="3" id="KW-1185">Reference proteome</keyword>
<accession>A0ABR2M5J0</accession>
<dbReference type="EMBL" id="JBBWWR010000012">
    <property type="protein sequence ID" value="KAK8959197.1"/>
    <property type="molecule type" value="Genomic_DNA"/>
</dbReference>
<protein>
    <recommendedName>
        <fullName evidence="4">Secreted protein</fullName>
    </recommendedName>
</protein>
<gene>
    <name evidence="2" type="ORF">KSP40_PGU012208</name>
</gene>
<evidence type="ECO:0000313" key="3">
    <source>
        <dbReference type="Proteomes" id="UP001412067"/>
    </source>
</evidence>